<gene>
    <name evidence="4" type="ORF">GCM10009560_35820</name>
</gene>
<comment type="similarity">
    <text evidence="1">Belongs to the NmrA-type oxidoreductase family.</text>
</comment>
<accession>A0ABN1PNZ4</accession>
<proteinExistence type="inferred from homology"/>
<evidence type="ECO:0000313" key="4">
    <source>
        <dbReference type="EMBL" id="GAA0930990.1"/>
    </source>
</evidence>
<keyword evidence="5" id="KW-1185">Reference proteome</keyword>
<dbReference type="RefSeq" id="WP_343951012.1">
    <property type="nucleotide sequence ID" value="NZ_BAAAHQ010000016.1"/>
</dbReference>
<dbReference type="InterPro" id="IPR051164">
    <property type="entry name" value="NmrA-like_oxidored"/>
</dbReference>
<reference evidence="4 5" key="1">
    <citation type="journal article" date="2019" name="Int. J. Syst. Evol. Microbiol.">
        <title>The Global Catalogue of Microorganisms (GCM) 10K type strain sequencing project: providing services to taxonomists for standard genome sequencing and annotation.</title>
        <authorList>
            <consortium name="The Broad Institute Genomics Platform"/>
            <consortium name="The Broad Institute Genome Sequencing Center for Infectious Disease"/>
            <person name="Wu L."/>
            <person name="Ma J."/>
        </authorList>
    </citation>
    <scope>NUCLEOTIDE SEQUENCE [LARGE SCALE GENOMIC DNA]</scope>
    <source>
        <strain evidence="4 5">JCM 11136</strain>
    </source>
</reference>
<evidence type="ECO:0000259" key="3">
    <source>
        <dbReference type="Pfam" id="PF05368"/>
    </source>
</evidence>
<dbReference type="InterPro" id="IPR008030">
    <property type="entry name" value="NmrA-like"/>
</dbReference>
<feature type="domain" description="NmrA-like" evidence="3">
    <location>
        <begin position="4"/>
        <end position="236"/>
    </location>
</feature>
<dbReference type="PANTHER" id="PTHR42748:SF7">
    <property type="entry name" value="NMRA LIKE REDOX SENSOR 1-RELATED"/>
    <property type="match status" value="1"/>
</dbReference>
<protein>
    <submittedName>
        <fullName evidence="4">NmrA/HSCARG family protein</fullName>
    </submittedName>
</protein>
<evidence type="ECO:0000313" key="5">
    <source>
        <dbReference type="Proteomes" id="UP001501578"/>
    </source>
</evidence>
<dbReference type="SUPFAM" id="SSF51735">
    <property type="entry name" value="NAD(P)-binding Rossmann-fold domains"/>
    <property type="match status" value="1"/>
</dbReference>
<dbReference type="InterPro" id="IPR036291">
    <property type="entry name" value="NAD(P)-bd_dom_sf"/>
</dbReference>
<keyword evidence="2" id="KW-0521">NADP</keyword>
<dbReference type="Proteomes" id="UP001501578">
    <property type="component" value="Unassembled WGS sequence"/>
</dbReference>
<evidence type="ECO:0000256" key="1">
    <source>
        <dbReference type="ARBA" id="ARBA00006328"/>
    </source>
</evidence>
<dbReference type="Gene3D" id="3.40.50.720">
    <property type="entry name" value="NAD(P)-binding Rossmann-like Domain"/>
    <property type="match status" value="1"/>
</dbReference>
<dbReference type="CDD" id="cd05251">
    <property type="entry name" value="NmrA_like_SDR_a"/>
    <property type="match status" value="1"/>
</dbReference>
<evidence type="ECO:0000256" key="2">
    <source>
        <dbReference type="ARBA" id="ARBA00022857"/>
    </source>
</evidence>
<sequence>MKRQPILVTGATGKQGGATARRLLAAGWPVRVLVRDPAAEAVRSLVSAGAEPLPGDLDDPGSLKKAMAGAHGVFAVTPDDLDAEREIRRGRHLADAAAAADVAHLVFASVGAAERGTGIPFWESKWAIEQYIAGLGLPVTVLRPVRFMENHAVPMLGGITADGVLRHLFDPEVPVQLIAVTDIGAFAALAFGDPEAYVGQALELAGDELTSAAAVRLISRYVGREITYQQVTGEEMSLNTEVFTGQHGLWRADIPDLRHRHPDLLDFPTWLDRGGADAIAATLLRADAVRQ</sequence>
<dbReference type="EMBL" id="BAAAHQ010000016">
    <property type="protein sequence ID" value="GAA0930990.1"/>
    <property type="molecule type" value="Genomic_DNA"/>
</dbReference>
<organism evidence="4 5">
    <name type="scientific">Nonomuraea longicatena</name>
    <dbReference type="NCBI Taxonomy" id="83682"/>
    <lineage>
        <taxon>Bacteria</taxon>
        <taxon>Bacillati</taxon>
        <taxon>Actinomycetota</taxon>
        <taxon>Actinomycetes</taxon>
        <taxon>Streptosporangiales</taxon>
        <taxon>Streptosporangiaceae</taxon>
        <taxon>Nonomuraea</taxon>
    </lineage>
</organism>
<dbReference type="PANTHER" id="PTHR42748">
    <property type="entry name" value="NITROGEN METABOLITE REPRESSION PROTEIN NMRA FAMILY MEMBER"/>
    <property type="match status" value="1"/>
</dbReference>
<name>A0ABN1PNZ4_9ACTN</name>
<dbReference type="Pfam" id="PF05368">
    <property type="entry name" value="NmrA"/>
    <property type="match status" value="1"/>
</dbReference>
<comment type="caution">
    <text evidence="4">The sequence shown here is derived from an EMBL/GenBank/DDBJ whole genome shotgun (WGS) entry which is preliminary data.</text>
</comment>
<dbReference type="Gene3D" id="3.90.25.10">
    <property type="entry name" value="UDP-galactose 4-epimerase, domain 1"/>
    <property type="match status" value="1"/>
</dbReference>